<dbReference type="Gene3D" id="3.60.15.10">
    <property type="entry name" value="Ribonuclease Z/Hydroxyacylglutathione hydrolase-like"/>
    <property type="match status" value="1"/>
</dbReference>
<evidence type="ECO:0000259" key="2">
    <source>
        <dbReference type="SMART" id="SM00849"/>
    </source>
</evidence>
<organism evidence="3 4">
    <name type="scientific">Balneatrix alpica</name>
    <dbReference type="NCBI Taxonomy" id="75684"/>
    <lineage>
        <taxon>Bacteria</taxon>
        <taxon>Pseudomonadati</taxon>
        <taxon>Pseudomonadota</taxon>
        <taxon>Gammaproteobacteria</taxon>
        <taxon>Oceanospirillales</taxon>
        <taxon>Balneatrichaceae</taxon>
        <taxon>Balneatrix</taxon>
    </lineage>
</organism>
<comment type="similarity">
    <text evidence="1">Belongs to the metallo-beta-lactamase superfamily. Class-B beta-lactamase family.</text>
</comment>
<dbReference type="RefSeq" id="WP_051527882.1">
    <property type="nucleotide sequence ID" value="NZ_JBHLZN010000004.1"/>
</dbReference>
<dbReference type="PANTHER" id="PTHR42951:SF4">
    <property type="entry name" value="ACYL-COENZYME A THIOESTERASE MBLAC2"/>
    <property type="match status" value="1"/>
</dbReference>
<dbReference type="Proteomes" id="UP001589628">
    <property type="component" value="Unassembled WGS sequence"/>
</dbReference>
<dbReference type="PANTHER" id="PTHR42951">
    <property type="entry name" value="METALLO-BETA-LACTAMASE DOMAIN-CONTAINING"/>
    <property type="match status" value="1"/>
</dbReference>
<dbReference type="SMART" id="SM00849">
    <property type="entry name" value="Lactamase_B"/>
    <property type="match status" value="1"/>
</dbReference>
<dbReference type="EMBL" id="JBHLZN010000004">
    <property type="protein sequence ID" value="MFB9887332.1"/>
    <property type="molecule type" value="Genomic_DNA"/>
</dbReference>
<protein>
    <submittedName>
        <fullName evidence="3">Quinoprotein relay system zinc metallohydrolase 1</fullName>
    </submittedName>
</protein>
<accession>A0ABV5ZDH5</accession>
<dbReference type="Pfam" id="PF00753">
    <property type="entry name" value="Lactamase_B"/>
    <property type="match status" value="1"/>
</dbReference>
<keyword evidence="4" id="KW-1185">Reference proteome</keyword>
<dbReference type="InterPro" id="IPR001279">
    <property type="entry name" value="Metallo-B-lactamas"/>
</dbReference>
<dbReference type="InterPro" id="IPR030811">
    <property type="entry name" value="SoxH-rel_PQQ_1"/>
</dbReference>
<reference evidence="3 4" key="1">
    <citation type="submission" date="2024-09" db="EMBL/GenBank/DDBJ databases">
        <authorList>
            <person name="Sun Q."/>
            <person name="Mori K."/>
        </authorList>
    </citation>
    <scope>NUCLEOTIDE SEQUENCE [LARGE SCALE GENOMIC DNA]</scope>
    <source>
        <strain evidence="3 4">ATCC 51285</strain>
    </source>
</reference>
<name>A0ABV5ZDH5_9GAMM</name>
<evidence type="ECO:0000313" key="3">
    <source>
        <dbReference type="EMBL" id="MFB9887332.1"/>
    </source>
</evidence>
<dbReference type="SUPFAM" id="SSF56281">
    <property type="entry name" value="Metallo-hydrolase/oxidoreductase"/>
    <property type="match status" value="1"/>
</dbReference>
<feature type="domain" description="Metallo-beta-lactamase" evidence="2">
    <location>
        <begin position="57"/>
        <end position="243"/>
    </location>
</feature>
<comment type="caution">
    <text evidence="3">The sequence shown here is derived from an EMBL/GenBank/DDBJ whole genome shotgun (WGS) entry which is preliminary data.</text>
</comment>
<proteinExistence type="inferred from homology"/>
<evidence type="ECO:0000256" key="1">
    <source>
        <dbReference type="ARBA" id="ARBA00005250"/>
    </source>
</evidence>
<dbReference type="CDD" id="cd16282">
    <property type="entry name" value="metallo-hydrolase-like_MBL-fold"/>
    <property type="match status" value="1"/>
</dbReference>
<dbReference type="InterPro" id="IPR050855">
    <property type="entry name" value="NDM-1-like"/>
</dbReference>
<dbReference type="NCBIfam" id="TIGR04558">
    <property type="entry name" value="SoxH_rel_PQQ_1"/>
    <property type="match status" value="1"/>
</dbReference>
<gene>
    <name evidence="3" type="ORF">ACFFLH_13005</name>
</gene>
<sequence>MRLTVLLWLGPLWSLVLSPWLHASPLDYALTPIAIADNVWLLEGKQEAFSRLNGGNIVNTGFILTPAGVVVIDTGPSVRYGKAMRKVIASLTDKPVVLVLNTHHHPDHVLGNLAFAEEAPIAALPATLQQLEQEGDAVAETLYTLVGDWMRDTQVQLPNQTLGPDSLNTGIEIGGQRLRLLALRGHSGADLAILHEPSGTLFAGDLVFHQRALTTPHTPGLALWQQELGLLARQPFNQLVPGHGPLSQGTAAIEQTQAYLGWLDQLLQQAAQAGLSMTEAMQLPIPAHFNGIALSRYELQRSVAHLYNQYEQQAFAEPSSTSAQASSTTKE</sequence>
<dbReference type="InterPro" id="IPR036866">
    <property type="entry name" value="RibonucZ/Hydroxyglut_hydro"/>
</dbReference>
<evidence type="ECO:0000313" key="4">
    <source>
        <dbReference type="Proteomes" id="UP001589628"/>
    </source>
</evidence>